<evidence type="ECO:0000256" key="2">
    <source>
        <dbReference type="ARBA" id="ARBA00022576"/>
    </source>
</evidence>
<protein>
    <recommendedName>
        <fullName evidence="10">Aminotransferase class I/classII domain-containing protein</fullName>
    </recommendedName>
</protein>
<dbReference type="eggNOG" id="KOG0257">
    <property type="taxonomic scope" value="Eukaryota"/>
</dbReference>
<sequence>MSSTHQLTSSMISSSSSTFLAPSLLNLRARNACLPMAKRVNTCKCVATPQEKIGNSSCSHNSIFFPVVIKYKTNVSRNQNMSKLQAGYLFPEIARRRSAHLLKYPDAQIISLGIGDTTEPIPEVITSAMAKKAHELSTIEGYSGYGAEQGAKPLRSALAKTYYSGLGIGEEDIFVSDGAKCDISRLQVMFGSNVTVAVQDPSYPAYVDSSVIMGQTGQYNTDVQKYGNIEYMRCTPENGFFPDLSTVGRTDIIFFCSPNNPTGAAATREQLTQLVQFAKKNGSIIVYDSAYAMYMSDDNPRSIFEIPGAEEVAMETASFSKYAGFTGVRLGWTVIPKQLLYSDGFPVAKDFNRIVCTCFNGASNISQAGALACLTPEGLEAMQKVVGFYKENTNIIIDTFTSLGYDVYGGKNAPYVWVHFPNQSSWDVFAEILEKTHVVTTPGSGFGPGGEGYYGGTLSEKVLGKALKALQVSRGDYIVATKCGRYEEGFDFSAERIVSETIPALQKLKQEGKTRFIGITGLPLNIFTYVLDRVPLGTIDVILSYCHYRINDSKLLPYLKSKGVGVITASPLAMGLFTEQGPPEWHPASPEIKSACKFAVAHCKSKGKKIAKLALQYSLANKAISSVLVGMGSVSEETLSEVEAIPEPIKNLTWPSGIDHK</sequence>
<dbReference type="OMA" id="SYCHYRI"/>
<dbReference type="InterPro" id="IPR023210">
    <property type="entry name" value="NADP_OxRdtase_dom"/>
</dbReference>
<dbReference type="InterPro" id="IPR004839">
    <property type="entry name" value="Aminotransferase_I/II_large"/>
</dbReference>
<evidence type="ECO:0000259" key="7">
    <source>
        <dbReference type="Pfam" id="PF00248"/>
    </source>
</evidence>
<dbReference type="InterPro" id="IPR019942">
    <property type="entry name" value="DapL/ALD1"/>
</dbReference>
<dbReference type="InterPro" id="IPR015421">
    <property type="entry name" value="PyrdxlP-dep_Trfase_major"/>
</dbReference>
<dbReference type="PANTHER" id="PTHR43144">
    <property type="entry name" value="AMINOTRANSFERASE"/>
    <property type="match status" value="1"/>
</dbReference>
<dbReference type="EnsemblPlants" id="Bo3g170540.1">
    <property type="protein sequence ID" value="Bo3g170540.1"/>
    <property type="gene ID" value="Bo3g170540"/>
</dbReference>
<keyword evidence="2" id="KW-0032">Aminotransferase</keyword>
<dbReference type="Gene3D" id="3.40.640.10">
    <property type="entry name" value="Type I PLP-dependent aspartate aminotransferase-like (Major domain)"/>
    <property type="match status" value="1"/>
</dbReference>
<dbReference type="FunFam" id="3.40.640.10:FF:000099">
    <property type="entry name" value="LL-diaminopimelate aminotransferase, chloroplastic"/>
    <property type="match status" value="1"/>
</dbReference>
<organism evidence="8 9">
    <name type="scientific">Brassica oleracea var. oleracea</name>
    <dbReference type="NCBI Taxonomy" id="109376"/>
    <lineage>
        <taxon>Eukaryota</taxon>
        <taxon>Viridiplantae</taxon>
        <taxon>Streptophyta</taxon>
        <taxon>Embryophyta</taxon>
        <taxon>Tracheophyta</taxon>
        <taxon>Spermatophyta</taxon>
        <taxon>Magnoliopsida</taxon>
        <taxon>eudicotyledons</taxon>
        <taxon>Gunneridae</taxon>
        <taxon>Pentapetalae</taxon>
        <taxon>rosids</taxon>
        <taxon>malvids</taxon>
        <taxon>Brassicales</taxon>
        <taxon>Brassicaceae</taxon>
        <taxon>Brassiceae</taxon>
        <taxon>Brassica</taxon>
    </lineage>
</organism>
<dbReference type="eggNOG" id="KOG1576">
    <property type="taxonomic scope" value="Eukaryota"/>
</dbReference>
<dbReference type="Proteomes" id="UP000032141">
    <property type="component" value="Chromosome C3"/>
</dbReference>
<evidence type="ECO:0000313" key="9">
    <source>
        <dbReference type="Proteomes" id="UP000032141"/>
    </source>
</evidence>
<keyword evidence="4" id="KW-0663">Pyridoxal phosphate</keyword>
<dbReference type="HOGENOM" id="CLU_368584_0_0_1"/>
<dbReference type="GO" id="GO:0030170">
    <property type="term" value="F:pyridoxal phosphate binding"/>
    <property type="evidence" value="ECO:0007669"/>
    <property type="project" value="InterPro"/>
</dbReference>
<reference evidence="8" key="2">
    <citation type="submission" date="2015-03" db="UniProtKB">
        <authorList>
            <consortium name="EnsemblPlants"/>
        </authorList>
    </citation>
    <scope>IDENTIFICATION</scope>
</reference>
<name>A0A0D3BLL1_BRAOL</name>
<dbReference type="GO" id="GO:0008483">
    <property type="term" value="F:transaminase activity"/>
    <property type="evidence" value="ECO:0007669"/>
    <property type="project" value="UniProtKB-KW"/>
</dbReference>
<keyword evidence="3" id="KW-0808">Transferase</keyword>
<evidence type="ECO:0000256" key="1">
    <source>
        <dbReference type="ARBA" id="ARBA00001933"/>
    </source>
</evidence>
<feature type="domain" description="Aminotransferase class I/classII large" evidence="6">
    <location>
        <begin position="108"/>
        <end position="447"/>
    </location>
</feature>
<evidence type="ECO:0000259" key="6">
    <source>
        <dbReference type="Pfam" id="PF00155"/>
    </source>
</evidence>
<reference evidence="8 9" key="1">
    <citation type="journal article" date="2014" name="Genome Biol.">
        <title>Transcriptome and methylome profiling reveals relics of genome dominance in the mesopolyploid Brassica oleracea.</title>
        <authorList>
            <person name="Parkin I.A."/>
            <person name="Koh C."/>
            <person name="Tang H."/>
            <person name="Robinson S.J."/>
            <person name="Kagale S."/>
            <person name="Clarke W.E."/>
            <person name="Town C.D."/>
            <person name="Nixon J."/>
            <person name="Krishnakumar V."/>
            <person name="Bidwell S.L."/>
            <person name="Denoeud F."/>
            <person name="Belcram H."/>
            <person name="Links M.G."/>
            <person name="Just J."/>
            <person name="Clarke C."/>
            <person name="Bender T."/>
            <person name="Huebert T."/>
            <person name="Mason A.S."/>
            <person name="Pires J.C."/>
            <person name="Barker G."/>
            <person name="Moore J."/>
            <person name="Walley P.G."/>
            <person name="Manoli S."/>
            <person name="Batley J."/>
            <person name="Edwards D."/>
            <person name="Nelson M.N."/>
            <person name="Wang X."/>
            <person name="Paterson A.H."/>
            <person name="King G."/>
            <person name="Bancroft I."/>
            <person name="Chalhoub B."/>
            <person name="Sharpe A.G."/>
        </authorList>
    </citation>
    <scope>NUCLEOTIDE SEQUENCE</scope>
    <source>
        <strain evidence="8 9">cv. TO1000</strain>
    </source>
</reference>
<comment type="cofactor">
    <cofactor evidence="1">
        <name>pyridoxal 5'-phosphate</name>
        <dbReference type="ChEBI" id="CHEBI:597326"/>
    </cofactor>
</comment>
<comment type="similarity">
    <text evidence="5">Belongs to the class-I pyridoxal-phosphate-dependent aminotransferase family. LL-diaminopimelate aminotransferase subfamily.</text>
</comment>
<dbReference type="AlphaFoldDB" id="A0A0D3BLL1"/>
<keyword evidence="9" id="KW-1185">Reference proteome</keyword>
<dbReference type="Pfam" id="PF00155">
    <property type="entry name" value="Aminotran_1_2"/>
    <property type="match status" value="1"/>
</dbReference>
<dbReference type="InterPro" id="IPR015424">
    <property type="entry name" value="PyrdxlP-dep_Trfase"/>
</dbReference>
<evidence type="ECO:0000256" key="3">
    <source>
        <dbReference type="ARBA" id="ARBA00022679"/>
    </source>
</evidence>
<dbReference type="SUPFAM" id="SSF51430">
    <property type="entry name" value="NAD(P)-linked oxidoreductase"/>
    <property type="match status" value="1"/>
</dbReference>
<evidence type="ECO:0008006" key="10">
    <source>
        <dbReference type="Google" id="ProtNLM"/>
    </source>
</evidence>
<accession>A0A0D3BLL1</accession>
<dbReference type="Gene3D" id="3.90.1150.10">
    <property type="entry name" value="Aspartate Aminotransferase, domain 1"/>
    <property type="match status" value="1"/>
</dbReference>
<evidence type="ECO:0000313" key="8">
    <source>
        <dbReference type="EnsemblPlants" id="Bo3g170540.1"/>
    </source>
</evidence>
<dbReference type="Gene3D" id="3.20.20.100">
    <property type="entry name" value="NADP-dependent oxidoreductase domain"/>
    <property type="match status" value="1"/>
</dbReference>
<evidence type="ECO:0000256" key="4">
    <source>
        <dbReference type="ARBA" id="ARBA00022898"/>
    </source>
</evidence>
<dbReference type="SUPFAM" id="SSF53383">
    <property type="entry name" value="PLP-dependent transferases"/>
    <property type="match status" value="1"/>
</dbReference>
<dbReference type="Gramene" id="Bo3g170540.1">
    <property type="protein sequence ID" value="Bo3g170540.1"/>
    <property type="gene ID" value="Bo3g170540"/>
</dbReference>
<proteinExistence type="inferred from homology"/>
<dbReference type="InterPro" id="IPR036812">
    <property type="entry name" value="NAD(P)_OxRdtase_dom_sf"/>
</dbReference>
<dbReference type="CDD" id="cd00609">
    <property type="entry name" value="AAT_like"/>
    <property type="match status" value="1"/>
</dbReference>
<dbReference type="STRING" id="109376.A0A0D3BLL1"/>
<dbReference type="NCBIfam" id="TIGR03542">
    <property type="entry name" value="DAPAT_plant"/>
    <property type="match status" value="1"/>
</dbReference>
<dbReference type="GO" id="GO:0009862">
    <property type="term" value="P:systemic acquired resistance, salicylic acid mediated signaling pathway"/>
    <property type="evidence" value="ECO:0007669"/>
    <property type="project" value="UniProtKB-ARBA"/>
</dbReference>
<evidence type="ECO:0000256" key="5">
    <source>
        <dbReference type="ARBA" id="ARBA00061511"/>
    </source>
</evidence>
<dbReference type="Pfam" id="PF00248">
    <property type="entry name" value="Aldo_ket_red"/>
    <property type="match status" value="1"/>
</dbReference>
<dbReference type="InterPro" id="IPR015422">
    <property type="entry name" value="PyrdxlP-dep_Trfase_small"/>
</dbReference>
<feature type="domain" description="NADP-dependent oxidoreductase" evidence="7">
    <location>
        <begin position="498"/>
        <end position="635"/>
    </location>
</feature>